<dbReference type="VEuPathDB" id="TriTrypDB:BSAL_39895"/>
<dbReference type="Proteomes" id="UP000051952">
    <property type="component" value="Unassembled WGS sequence"/>
</dbReference>
<evidence type="ECO:0000313" key="3">
    <source>
        <dbReference type="Proteomes" id="UP000051952"/>
    </source>
</evidence>
<sequence>MCNVSSQGATFVQLTPPVATVGNGEPPPVAFVVSTEPRAAVVRTGAAAPVVRLTTNSIPRATLTTSGLWIAMNVSITTPGDVADRWVVGAVTMLGDDALNWTVQSSNTVPWSVIAMRTPVGVSWLDASVSTIADKTLELVVTMLCDGAEILEVIVSVPAPGVPRVYAEQIETVGRSSQVASAVAGVSSGSALDWRMMATRSMVLCDADSAIGGGVIDFNVEICGVMGDASVVARSAIVSNLVLVAVAASAMLLLATLWAALAHTGILHSTAVLCMPASLFPAFVAVVPSTASSATLLLARLGASECAALDVVLGIVGLALSTLPATGFLILWALRANRWNALKRNRKALTTFHSLTGVLKRIVGRRWEWTTADGHRMGMERAWPVLLEYRGLRYGALDNIVLLGLSIMSVISGLSGSSAQCRGWSLVALMLLVAQLITVIVTQPLTTTFSHDYAIATVSLTCLGVLSQLLFVWAVDSLPLVDAAAACSLAVLGLSMLNMTLNAVQLVAAVRRRIVSLLKLRAEYATSLQLSSSKFEPSSSTDELLFPGDEIFDINVDEEAMELDAVMMMSGEGDEMSSPSGCDDDLFWNSEGAAFGTELVEGPSDIMLAEALQELPMEEEGYDRVSDADASEIVSFH</sequence>
<dbReference type="AlphaFoldDB" id="A0A0S4JU85"/>
<feature type="transmembrane region" description="Helical" evidence="1">
    <location>
        <begin position="273"/>
        <end position="299"/>
    </location>
</feature>
<accession>A0A0S4JU85</accession>
<gene>
    <name evidence="2" type="ORF">BSAL_39895</name>
</gene>
<keyword evidence="1" id="KW-0472">Membrane</keyword>
<feature type="transmembrane region" description="Helical" evidence="1">
    <location>
        <begin position="311"/>
        <end position="334"/>
    </location>
</feature>
<protein>
    <submittedName>
        <fullName evidence="2">GP46-like surface antigen, putative</fullName>
    </submittedName>
</protein>
<feature type="transmembrane region" description="Helical" evidence="1">
    <location>
        <begin position="453"/>
        <end position="474"/>
    </location>
</feature>
<reference evidence="3" key="1">
    <citation type="submission" date="2015-09" db="EMBL/GenBank/DDBJ databases">
        <authorList>
            <consortium name="Pathogen Informatics"/>
        </authorList>
    </citation>
    <scope>NUCLEOTIDE SEQUENCE [LARGE SCALE GENOMIC DNA]</scope>
    <source>
        <strain evidence="3">Lake Konstanz</strain>
    </source>
</reference>
<keyword evidence="3" id="KW-1185">Reference proteome</keyword>
<name>A0A0S4JU85_BODSA</name>
<evidence type="ECO:0000313" key="2">
    <source>
        <dbReference type="EMBL" id="CUG92933.1"/>
    </source>
</evidence>
<dbReference type="EMBL" id="CYKH01002094">
    <property type="protein sequence ID" value="CUG92933.1"/>
    <property type="molecule type" value="Genomic_DNA"/>
</dbReference>
<feature type="transmembrane region" description="Helical" evidence="1">
    <location>
        <begin position="241"/>
        <end position="261"/>
    </location>
</feature>
<keyword evidence="1" id="KW-1133">Transmembrane helix</keyword>
<feature type="transmembrane region" description="Helical" evidence="1">
    <location>
        <begin position="480"/>
        <end position="504"/>
    </location>
</feature>
<keyword evidence="1" id="KW-0812">Transmembrane</keyword>
<organism evidence="2 3">
    <name type="scientific">Bodo saltans</name>
    <name type="common">Flagellated protozoan</name>
    <dbReference type="NCBI Taxonomy" id="75058"/>
    <lineage>
        <taxon>Eukaryota</taxon>
        <taxon>Discoba</taxon>
        <taxon>Euglenozoa</taxon>
        <taxon>Kinetoplastea</taxon>
        <taxon>Metakinetoplastina</taxon>
        <taxon>Eubodonida</taxon>
        <taxon>Bodonidae</taxon>
        <taxon>Bodo</taxon>
    </lineage>
</organism>
<feature type="transmembrane region" description="Helical" evidence="1">
    <location>
        <begin position="400"/>
        <end position="417"/>
    </location>
</feature>
<proteinExistence type="predicted"/>
<evidence type="ECO:0000256" key="1">
    <source>
        <dbReference type="SAM" id="Phobius"/>
    </source>
</evidence>
<feature type="transmembrane region" description="Helical" evidence="1">
    <location>
        <begin position="423"/>
        <end position="441"/>
    </location>
</feature>